<gene>
    <name evidence="1" type="ORF">IOD40_10800</name>
</gene>
<dbReference type="InterPro" id="IPR018661">
    <property type="entry name" value="DUF2093"/>
</dbReference>
<evidence type="ECO:0000313" key="2">
    <source>
        <dbReference type="Proteomes" id="UP000601789"/>
    </source>
</evidence>
<evidence type="ECO:0000313" key="1">
    <source>
        <dbReference type="EMBL" id="MBI1621150.1"/>
    </source>
</evidence>
<organism evidence="1 2">
    <name type="scientific">Aquamicrobium zhengzhouense</name>
    <dbReference type="NCBI Taxonomy" id="2781738"/>
    <lineage>
        <taxon>Bacteria</taxon>
        <taxon>Pseudomonadati</taxon>
        <taxon>Pseudomonadota</taxon>
        <taxon>Alphaproteobacteria</taxon>
        <taxon>Hyphomicrobiales</taxon>
        <taxon>Phyllobacteriaceae</taxon>
        <taxon>Aquamicrobium</taxon>
    </lineage>
</organism>
<dbReference type="Pfam" id="PF09866">
    <property type="entry name" value="DUF2093"/>
    <property type="match status" value="1"/>
</dbReference>
<name>A0ABS0SCW7_9HYPH</name>
<reference evidence="1 2" key="1">
    <citation type="submission" date="2020-10" db="EMBL/GenBank/DDBJ databases">
        <title>Aquamicrobium zhengzhouensis sp. nov., a exopolysaccharide producing bacterium isolated from farmland soil.</title>
        <authorList>
            <person name="Wang X."/>
        </authorList>
    </citation>
    <scope>NUCLEOTIDE SEQUENCE [LARGE SCALE GENOMIC DNA]</scope>
    <source>
        <strain evidence="2">cd-1</strain>
    </source>
</reference>
<dbReference type="EMBL" id="JADGMQ010000006">
    <property type="protein sequence ID" value="MBI1621150.1"/>
    <property type="molecule type" value="Genomic_DNA"/>
</dbReference>
<accession>A0ABS0SCW7</accession>
<dbReference type="Proteomes" id="UP000601789">
    <property type="component" value="Unassembled WGS sequence"/>
</dbReference>
<proteinExistence type="predicted"/>
<sequence>MNRFEGPGGKEARIRYLDGDFQVLSPGSFVRCAVSGEIIPLDELKYWSVARQEPYATPEISLDRELEMNPELRQRRKG</sequence>
<protein>
    <submittedName>
        <fullName evidence="1">DUF2093 domain-containing protein</fullName>
    </submittedName>
</protein>
<dbReference type="RefSeq" id="WP_198476554.1">
    <property type="nucleotide sequence ID" value="NZ_JADGMQ010000006.1"/>
</dbReference>
<keyword evidence="2" id="KW-1185">Reference proteome</keyword>
<comment type="caution">
    <text evidence="1">The sequence shown here is derived from an EMBL/GenBank/DDBJ whole genome shotgun (WGS) entry which is preliminary data.</text>
</comment>